<organism evidence="2 3">
    <name type="scientific">Propioniciclava soli</name>
    <dbReference type="NCBI Taxonomy" id="2775081"/>
    <lineage>
        <taxon>Bacteria</taxon>
        <taxon>Bacillati</taxon>
        <taxon>Actinomycetota</taxon>
        <taxon>Actinomycetes</taxon>
        <taxon>Propionibacteriales</taxon>
        <taxon>Propionibacteriaceae</taxon>
        <taxon>Propioniciclava</taxon>
    </lineage>
</organism>
<reference evidence="2 3" key="1">
    <citation type="journal article" date="2023" name="Environ Microbiome">
        <title>A coral-associated actinobacterium mitigates coral bleaching under heat stress.</title>
        <authorList>
            <person name="Li J."/>
            <person name="Zou Y."/>
            <person name="Li Q."/>
            <person name="Zhang J."/>
            <person name="Bourne D.G."/>
            <person name="Lyu Y."/>
            <person name="Liu C."/>
            <person name="Zhang S."/>
        </authorList>
    </citation>
    <scope>NUCLEOTIDE SEQUENCE [LARGE SCALE GENOMIC DNA]</scope>
    <source>
        <strain evidence="2 3">SCSIO 13291</strain>
    </source>
</reference>
<evidence type="ECO:0000313" key="3">
    <source>
        <dbReference type="Proteomes" id="UP001434337"/>
    </source>
</evidence>
<dbReference type="Proteomes" id="UP001434337">
    <property type="component" value="Chromosome"/>
</dbReference>
<accession>A0ABZ3CDK5</accession>
<keyword evidence="1" id="KW-0472">Membrane</keyword>
<protein>
    <submittedName>
        <fullName evidence="2">Succinate dehydrogenase cytochrome b subunit</fullName>
    </submittedName>
</protein>
<feature type="transmembrane region" description="Helical" evidence="1">
    <location>
        <begin position="21"/>
        <end position="39"/>
    </location>
</feature>
<name>A0ABZ3CDK5_9ACTN</name>
<dbReference type="SUPFAM" id="SSF81343">
    <property type="entry name" value="Fumarate reductase respiratory complex transmembrane subunits"/>
    <property type="match status" value="1"/>
</dbReference>
<feature type="transmembrane region" description="Helical" evidence="1">
    <location>
        <begin position="203"/>
        <end position="232"/>
    </location>
</feature>
<dbReference type="NCBIfam" id="TIGR02046">
    <property type="entry name" value="sdhC_b558_fam"/>
    <property type="match status" value="1"/>
</dbReference>
<dbReference type="InterPro" id="IPR034804">
    <property type="entry name" value="SQR/QFR_C/D"/>
</dbReference>
<feature type="transmembrane region" description="Helical" evidence="1">
    <location>
        <begin position="116"/>
        <end position="137"/>
    </location>
</feature>
<keyword evidence="1" id="KW-0812">Transmembrane</keyword>
<dbReference type="RefSeq" id="WP_232549730.1">
    <property type="nucleotide sequence ID" value="NZ_CP115965.1"/>
</dbReference>
<keyword evidence="3" id="KW-1185">Reference proteome</keyword>
<dbReference type="CDD" id="cd03498">
    <property type="entry name" value="SQR_TypeB_2_TM"/>
    <property type="match status" value="1"/>
</dbReference>
<proteinExistence type="predicted"/>
<feature type="transmembrane region" description="Helical" evidence="1">
    <location>
        <begin position="71"/>
        <end position="95"/>
    </location>
</feature>
<evidence type="ECO:0000313" key="2">
    <source>
        <dbReference type="EMBL" id="WZW99725.1"/>
    </source>
</evidence>
<gene>
    <name evidence="2" type="ORF">PCC79_05890</name>
</gene>
<dbReference type="EMBL" id="CP115965">
    <property type="protein sequence ID" value="WZW99725.1"/>
    <property type="molecule type" value="Genomic_DNA"/>
</dbReference>
<evidence type="ECO:0000256" key="1">
    <source>
        <dbReference type="SAM" id="Phobius"/>
    </source>
</evidence>
<dbReference type="Gene3D" id="1.20.1300.10">
    <property type="entry name" value="Fumarate reductase/succinate dehydrogenase, transmembrane subunit"/>
    <property type="match status" value="1"/>
</dbReference>
<keyword evidence="1" id="KW-1133">Transmembrane helix</keyword>
<sequence length="233" mass="25847">MATTTLTPHQRAVRSTVALKVLMALTGLIMVVFLLAHMYGNLKVFLGADAFDHYAHWLKGEILYPLVPEGWFIWIFRFVMLAAIAGHVYAAAVLSARNVSSRSSKYAHGHNHQQTYAARTMQWGGVILLIGLIFHLLQFTAQLVTTGFASGSEPYHMVIATFSQWWLVLAYAVWVFVVCLHVRHGVWSALTTLGANTSPSARAFLNGLAWVIAVVLFVGFMIMPVAVLFGWVQ</sequence>
<feature type="transmembrane region" description="Helical" evidence="1">
    <location>
        <begin position="157"/>
        <end position="182"/>
    </location>
</feature>
<dbReference type="InterPro" id="IPR011138">
    <property type="entry name" value="Cytochrome_b-558"/>
</dbReference>